<evidence type="ECO:0000313" key="14">
    <source>
        <dbReference type="Proteomes" id="UP000233837"/>
    </source>
</evidence>
<dbReference type="Pfam" id="PF10258">
    <property type="entry name" value="PHAX_RNA-bd"/>
    <property type="match status" value="1"/>
</dbReference>
<reference evidence="13 14" key="2">
    <citation type="journal article" date="2017" name="Nature">
        <title>The Apostasia genome and the evolution of orchids.</title>
        <authorList>
            <person name="Zhang G.Q."/>
            <person name="Liu K.W."/>
            <person name="Li Z."/>
            <person name="Lohaus R."/>
            <person name="Hsiao Y.Y."/>
            <person name="Niu S.C."/>
            <person name="Wang J.Y."/>
            <person name="Lin Y.C."/>
            <person name="Xu Q."/>
            <person name="Chen L.J."/>
            <person name="Yoshida K."/>
            <person name="Fujiwara S."/>
            <person name="Wang Z.W."/>
            <person name="Zhang Y.Q."/>
            <person name="Mitsuda N."/>
            <person name="Wang M."/>
            <person name="Liu G.H."/>
            <person name="Pecoraro L."/>
            <person name="Huang H.X."/>
            <person name="Xiao X.J."/>
            <person name="Lin M."/>
            <person name="Wu X.Y."/>
            <person name="Wu W.L."/>
            <person name="Chen Y.Y."/>
            <person name="Chang S.B."/>
            <person name="Sakamoto S."/>
            <person name="Ohme-Takagi M."/>
            <person name="Yagi M."/>
            <person name="Zeng S.J."/>
            <person name="Shen C.Y."/>
            <person name="Yeh C.M."/>
            <person name="Luo Y.B."/>
            <person name="Tsai W.C."/>
            <person name="Van de Peer Y."/>
            <person name="Liu Z.J."/>
        </authorList>
    </citation>
    <scope>NUCLEOTIDE SEQUENCE [LARGE SCALE GENOMIC DNA]</scope>
    <source>
        <tissue evidence="13">The whole plant</tissue>
    </source>
</reference>
<comment type="subcellular location">
    <subcellularLocation>
        <location evidence="2">Cytoplasm</location>
    </subcellularLocation>
    <subcellularLocation>
        <location evidence="1">Nucleus</location>
    </subcellularLocation>
</comment>
<evidence type="ECO:0000256" key="9">
    <source>
        <dbReference type="ARBA" id="ARBA00023242"/>
    </source>
</evidence>
<keyword evidence="6" id="KW-0963">Cytoplasm</keyword>
<feature type="domain" description="Phosphorylated adapter RNA export protein RNA-binding" evidence="12">
    <location>
        <begin position="106"/>
        <end position="185"/>
    </location>
</feature>
<dbReference type="GO" id="GO:0015031">
    <property type="term" value="P:protein transport"/>
    <property type="evidence" value="ECO:0007669"/>
    <property type="project" value="UniProtKB-KW"/>
</dbReference>
<keyword evidence="5" id="KW-0813">Transport</keyword>
<keyword evidence="9" id="KW-0539">Nucleus</keyword>
<feature type="compositionally biased region" description="Polar residues" evidence="11">
    <location>
        <begin position="221"/>
        <end position="234"/>
    </location>
</feature>
<evidence type="ECO:0000256" key="10">
    <source>
        <dbReference type="ARBA" id="ARBA00030834"/>
    </source>
</evidence>
<dbReference type="PANTHER" id="PTHR13135:SF0">
    <property type="entry name" value="PHOSPHORYLATED ADAPTER RNA EXPORT PROTEIN"/>
    <property type="match status" value="1"/>
</dbReference>
<dbReference type="GO" id="GO:0003723">
    <property type="term" value="F:RNA binding"/>
    <property type="evidence" value="ECO:0007669"/>
    <property type="project" value="UniProtKB-KW"/>
</dbReference>
<evidence type="ECO:0000256" key="5">
    <source>
        <dbReference type="ARBA" id="ARBA00022448"/>
    </source>
</evidence>
<accession>A0A2I0XCP9</accession>
<organism evidence="13 14">
    <name type="scientific">Dendrobium catenatum</name>
    <dbReference type="NCBI Taxonomy" id="906689"/>
    <lineage>
        <taxon>Eukaryota</taxon>
        <taxon>Viridiplantae</taxon>
        <taxon>Streptophyta</taxon>
        <taxon>Embryophyta</taxon>
        <taxon>Tracheophyta</taxon>
        <taxon>Spermatophyta</taxon>
        <taxon>Magnoliopsida</taxon>
        <taxon>Liliopsida</taxon>
        <taxon>Asparagales</taxon>
        <taxon>Orchidaceae</taxon>
        <taxon>Epidendroideae</taxon>
        <taxon>Malaxideae</taxon>
        <taxon>Dendrobiinae</taxon>
        <taxon>Dendrobium</taxon>
    </lineage>
</organism>
<sequence>MEEEGECVSLGDDVGEETLDDDVEMAEAELMENGRFAGEADSLGGSSPGIGGGCGFGGGGCKETCNNGGGETICDNAMGATRRKRNKKKRRKSGSNANITDINRFVINTCKQLKEKKSYLVWNAVGCLGVYAMMDLVKEVNTIQHCGGQKTADGKRFRTGGGILWNILKSREPNAYKEIMAKGKEFEKQFRQPQNKQSSGKDVVVSQVQHDPHGASMCPVSDSSDNLPSSQRNQEMAEPHKRRLPVRERIRVPVVYDDLLEEGEIYEP</sequence>
<evidence type="ECO:0000256" key="1">
    <source>
        <dbReference type="ARBA" id="ARBA00004123"/>
    </source>
</evidence>
<dbReference type="InterPro" id="IPR038092">
    <property type="entry name" value="PHAX_RNA-binding_sf"/>
</dbReference>
<dbReference type="InterPro" id="IPR039047">
    <property type="entry name" value="PHAX"/>
</dbReference>
<gene>
    <name evidence="13" type="ORF">MA16_Dca003438</name>
</gene>
<dbReference type="GO" id="GO:0006408">
    <property type="term" value="P:snRNA export from nucleus"/>
    <property type="evidence" value="ECO:0007669"/>
    <property type="project" value="InterPro"/>
</dbReference>
<feature type="compositionally biased region" description="Basic and acidic residues" evidence="11">
    <location>
        <begin position="235"/>
        <end position="247"/>
    </location>
</feature>
<dbReference type="GO" id="GO:0005737">
    <property type="term" value="C:cytoplasm"/>
    <property type="evidence" value="ECO:0007669"/>
    <property type="project" value="UniProtKB-SubCell"/>
</dbReference>
<evidence type="ECO:0000256" key="8">
    <source>
        <dbReference type="ARBA" id="ARBA00022927"/>
    </source>
</evidence>
<evidence type="ECO:0000256" key="7">
    <source>
        <dbReference type="ARBA" id="ARBA00022884"/>
    </source>
</evidence>
<keyword evidence="7" id="KW-0694">RNA-binding</keyword>
<evidence type="ECO:0000256" key="3">
    <source>
        <dbReference type="ARBA" id="ARBA00006094"/>
    </source>
</evidence>
<reference evidence="13 14" key="1">
    <citation type="journal article" date="2016" name="Sci. Rep.">
        <title>The Dendrobium catenatum Lindl. genome sequence provides insights into polysaccharide synthase, floral development and adaptive evolution.</title>
        <authorList>
            <person name="Zhang G.Q."/>
            <person name="Xu Q."/>
            <person name="Bian C."/>
            <person name="Tsai W.C."/>
            <person name="Yeh C.M."/>
            <person name="Liu K.W."/>
            <person name="Yoshida K."/>
            <person name="Zhang L.S."/>
            <person name="Chang S.B."/>
            <person name="Chen F."/>
            <person name="Shi Y."/>
            <person name="Su Y.Y."/>
            <person name="Zhang Y.Q."/>
            <person name="Chen L.J."/>
            <person name="Yin Y."/>
            <person name="Lin M."/>
            <person name="Huang H."/>
            <person name="Deng H."/>
            <person name="Wang Z.W."/>
            <person name="Zhu S.L."/>
            <person name="Zhao X."/>
            <person name="Deng C."/>
            <person name="Niu S.C."/>
            <person name="Huang J."/>
            <person name="Wang M."/>
            <person name="Liu G.H."/>
            <person name="Yang H.J."/>
            <person name="Xiao X.J."/>
            <person name="Hsiao Y.Y."/>
            <person name="Wu W.L."/>
            <person name="Chen Y.Y."/>
            <person name="Mitsuda N."/>
            <person name="Ohme-Takagi M."/>
            <person name="Luo Y.B."/>
            <person name="Van de Peer Y."/>
            <person name="Liu Z.J."/>
        </authorList>
    </citation>
    <scope>NUCLEOTIDE SEQUENCE [LARGE SCALE GENOMIC DNA]</scope>
    <source>
        <tissue evidence="13">The whole plant</tissue>
    </source>
</reference>
<evidence type="ECO:0000313" key="13">
    <source>
        <dbReference type="EMBL" id="PKU85697.1"/>
    </source>
</evidence>
<name>A0A2I0XCP9_9ASPA</name>
<dbReference type="Gene3D" id="1.10.10.1440">
    <property type="entry name" value="PHAX RNA-binding domain"/>
    <property type="match status" value="1"/>
</dbReference>
<dbReference type="InterPro" id="IPR019385">
    <property type="entry name" value="PHAX_RNA-binding_domain"/>
</dbReference>
<comment type="similarity">
    <text evidence="3">Belongs to the PHAX family.</text>
</comment>
<dbReference type="STRING" id="906689.A0A2I0XCP9"/>
<dbReference type="OrthoDB" id="20573at2759"/>
<feature type="region of interest" description="Disordered" evidence="11">
    <location>
        <begin position="212"/>
        <end position="247"/>
    </location>
</feature>
<evidence type="ECO:0000256" key="2">
    <source>
        <dbReference type="ARBA" id="ARBA00004496"/>
    </source>
</evidence>
<dbReference type="GO" id="GO:0005634">
    <property type="term" value="C:nucleus"/>
    <property type="evidence" value="ECO:0007669"/>
    <property type="project" value="UniProtKB-SubCell"/>
</dbReference>
<evidence type="ECO:0000256" key="4">
    <source>
        <dbReference type="ARBA" id="ARBA00016856"/>
    </source>
</evidence>
<protein>
    <recommendedName>
        <fullName evidence="4">Phosphorylated adapter RNA export protein</fullName>
    </recommendedName>
    <alternativeName>
        <fullName evidence="10">RNA U small nuclear RNA export adapter protein</fullName>
    </alternativeName>
</protein>
<evidence type="ECO:0000256" key="11">
    <source>
        <dbReference type="SAM" id="MobiDB-lite"/>
    </source>
</evidence>
<dbReference type="PANTHER" id="PTHR13135">
    <property type="entry name" value="CYTOSOLIC RESINIFERATOXIN BINDING PROTEIN RBP-26"/>
    <property type="match status" value="1"/>
</dbReference>
<dbReference type="AlphaFoldDB" id="A0A2I0XCP9"/>
<proteinExistence type="inferred from homology"/>
<evidence type="ECO:0000256" key="6">
    <source>
        <dbReference type="ARBA" id="ARBA00022490"/>
    </source>
</evidence>
<evidence type="ECO:0000259" key="12">
    <source>
        <dbReference type="Pfam" id="PF10258"/>
    </source>
</evidence>
<keyword evidence="8" id="KW-0653">Protein transport</keyword>
<keyword evidence="14" id="KW-1185">Reference proteome</keyword>
<dbReference type="Proteomes" id="UP000233837">
    <property type="component" value="Unassembled WGS sequence"/>
</dbReference>
<dbReference type="EMBL" id="KZ501977">
    <property type="protein sequence ID" value="PKU85697.1"/>
    <property type="molecule type" value="Genomic_DNA"/>
</dbReference>